<protein>
    <recommendedName>
        <fullName evidence="4">threonine-phosphate decarboxylase</fullName>
        <ecNumber evidence="4">4.1.1.81</ecNumber>
    </recommendedName>
    <alternativeName>
        <fullName evidence="8">L-threonine-O-3-phosphate decarboxylase</fullName>
    </alternativeName>
</protein>
<dbReference type="InterPro" id="IPR015422">
    <property type="entry name" value="PyrdxlP-dep_Trfase_small"/>
</dbReference>
<organism evidence="11 12">
    <name type="scientific">Effusibacillus consociatus</name>
    <dbReference type="NCBI Taxonomy" id="1117041"/>
    <lineage>
        <taxon>Bacteria</taxon>
        <taxon>Bacillati</taxon>
        <taxon>Bacillota</taxon>
        <taxon>Bacilli</taxon>
        <taxon>Bacillales</taxon>
        <taxon>Alicyclobacillaceae</taxon>
        <taxon>Effusibacillus</taxon>
    </lineage>
</organism>
<dbReference type="Pfam" id="PF00155">
    <property type="entry name" value="Aminotran_1_2"/>
    <property type="match status" value="1"/>
</dbReference>
<dbReference type="SUPFAM" id="SSF53383">
    <property type="entry name" value="PLP-dependent transferases"/>
    <property type="match status" value="1"/>
</dbReference>
<dbReference type="NCBIfam" id="TIGR01140">
    <property type="entry name" value="L_thr_O3P_dcar"/>
    <property type="match status" value="1"/>
</dbReference>
<evidence type="ECO:0000256" key="6">
    <source>
        <dbReference type="ARBA" id="ARBA00022898"/>
    </source>
</evidence>
<name>A0ABV9PZW2_9BACL</name>
<keyword evidence="5" id="KW-0169">Cobalamin biosynthesis</keyword>
<evidence type="ECO:0000313" key="11">
    <source>
        <dbReference type="EMBL" id="MFC4766502.1"/>
    </source>
</evidence>
<accession>A0ABV9PZW2</accession>
<dbReference type="InterPro" id="IPR015421">
    <property type="entry name" value="PyrdxlP-dep_Trfase_major"/>
</dbReference>
<dbReference type="PROSITE" id="PS00105">
    <property type="entry name" value="AA_TRANSFER_CLASS_1"/>
    <property type="match status" value="1"/>
</dbReference>
<dbReference type="EC" id="4.1.1.81" evidence="4"/>
<keyword evidence="6" id="KW-0663">Pyridoxal phosphate</keyword>
<reference evidence="12" key="1">
    <citation type="journal article" date="2019" name="Int. J. Syst. Evol. Microbiol.">
        <title>The Global Catalogue of Microorganisms (GCM) 10K type strain sequencing project: providing services to taxonomists for standard genome sequencing and annotation.</title>
        <authorList>
            <consortium name="The Broad Institute Genomics Platform"/>
            <consortium name="The Broad Institute Genome Sequencing Center for Infectious Disease"/>
            <person name="Wu L."/>
            <person name="Ma J."/>
        </authorList>
    </citation>
    <scope>NUCLEOTIDE SEQUENCE [LARGE SCALE GENOMIC DNA]</scope>
    <source>
        <strain evidence="12">WYCCWR 12678</strain>
    </source>
</reference>
<dbReference type="PANTHER" id="PTHR42885">
    <property type="entry name" value="HISTIDINOL-PHOSPHATE AMINOTRANSFERASE-RELATED"/>
    <property type="match status" value="1"/>
</dbReference>
<evidence type="ECO:0000313" key="12">
    <source>
        <dbReference type="Proteomes" id="UP001596002"/>
    </source>
</evidence>
<comment type="catalytic activity">
    <reaction evidence="9">
        <text>O-phospho-L-threonine + H(+) = (R)-1-aminopropan-2-yl phosphate + CO2</text>
        <dbReference type="Rhea" id="RHEA:11492"/>
        <dbReference type="ChEBI" id="CHEBI:15378"/>
        <dbReference type="ChEBI" id="CHEBI:16526"/>
        <dbReference type="ChEBI" id="CHEBI:58563"/>
        <dbReference type="ChEBI" id="CHEBI:58675"/>
        <dbReference type="EC" id="4.1.1.81"/>
    </reaction>
</comment>
<keyword evidence="7 11" id="KW-0456">Lyase</keyword>
<keyword evidence="12" id="KW-1185">Reference proteome</keyword>
<comment type="pathway">
    <text evidence="3">Cofactor biosynthesis; adenosylcobalamin biosynthesis.</text>
</comment>
<feature type="domain" description="Aminotransferase class I/classII large" evidence="10">
    <location>
        <begin position="22"/>
        <end position="349"/>
    </location>
</feature>
<evidence type="ECO:0000256" key="7">
    <source>
        <dbReference type="ARBA" id="ARBA00023239"/>
    </source>
</evidence>
<gene>
    <name evidence="11" type="primary">cobD</name>
    <name evidence="11" type="ORF">ACFO8Q_03775</name>
</gene>
<evidence type="ECO:0000256" key="8">
    <source>
        <dbReference type="ARBA" id="ARBA00029996"/>
    </source>
</evidence>
<evidence type="ECO:0000256" key="4">
    <source>
        <dbReference type="ARBA" id="ARBA00012285"/>
    </source>
</evidence>
<comment type="caution">
    <text evidence="11">The sequence shown here is derived from an EMBL/GenBank/DDBJ whole genome shotgun (WGS) entry which is preliminary data.</text>
</comment>
<comment type="function">
    <text evidence="2">Decarboxylates L-threonine-O-3-phosphate to yield (R)-1-amino-2-propanol O-2-phosphate, the precursor for the linkage between the nucleotide loop and the corrin ring in cobalamin.</text>
</comment>
<evidence type="ECO:0000256" key="1">
    <source>
        <dbReference type="ARBA" id="ARBA00001933"/>
    </source>
</evidence>
<dbReference type="EMBL" id="JBHSHC010000022">
    <property type="protein sequence ID" value="MFC4766502.1"/>
    <property type="molecule type" value="Genomic_DNA"/>
</dbReference>
<evidence type="ECO:0000256" key="3">
    <source>
        <dbReference type="ARBA" id="ARBA00004953"/>
    </source>
</evidence>
<dbReference type="GO" id="GO:0048472">
    <property type="term" value="F:threonine-phosphate decarboxylase activity"/>
    <property type="evidence" value="ECO:0007669"/>
    <property type="project" value="UniProtKB-EC"/>
</dbReference>
<comment type="cofactor">
    <cofactor evidence="1">
        <name>pyridoxal 5'-phosphate</name>
        <dbReference type="ChEBI" id="CHEBI:597326"/>
    </cofactor>
</comment>
<dbReference type="RefSeq" id="WP_380024394.1">
    <property type="nucleotide sequence ID" value="NZ_JBHSHC010000022.1"/>
</dbReference>
<dbReference type="Gene3D" id="3.40.640.10">
    <property type="entry name" value="Type I PLP-dependent aspartate aminotransferase-like (Major domain)"/>
    <property type="match status" value="1"/>
</dbReference>
<dbReference type="InterPro" id="IPR004839">
    <property type="entry name" value="Aminotransferase_I/II_large"/>
</dbReference>
<dbReference type="InterPro" id="IPR004838">
    <property type="entry name" value="NHTrfase_class1_PyrdxlP-BS"/>
</dbReference>
<dbReference type="CDD" id="cd00609">
    <property type="entry name" value="AAT_like"/>
    <property type="match status" value="1"/>
</dbReference>
<dbReference type="InterPro" id="IPR015424">
    <property type="entry name" value="PyrdxlP-dep_Trfase"/>
</dbReference>
<dbReference type="Proteomes" id="UP001596002">
    <property type="component" value="Unassembled WGS sequence"/>
</dbReference>
<proteinExistence type="predicted"/>
<evidence type="ECO:0000259" key="10">
    <source>
        <dbReference type="Pfam" id="PF00155"/>
    </source>
</evidence>
<evidence type="ECO:0000256" key="5">
    <source>
        <dbReference type="ARBA" id="ARBA00022573"/>
    </source>
</evidence>
<evidence type="ECO:0000256" key="9">
    <source>
        <dbReference type="ARBA" id="ARBA00048531"/>
    </source>
</evidence>
<sequence>MVMQHGGNITRYQTEWGWSRDKMADFSANLNPLGPPDSVLRAIQEALPRIIDYPDPLGEDVLDALAKKWSLPASRFLLGNGAAELIFLAMRLIQPKKIATVTPAFREYEQAAKVEGAEILRVPLSAQTGFRVESEPLFQVLPKVDLLVLANPNNPTGRCIDRGILDEILHTARDLDKWLLIDEAFLDFLPDEEARTLIRYVTDFEKLIVIRSMTKFYAIAGIRVGYLAAEGHLVDRMREMQVPWSVNTLAQMAAIAGLEDEEFRQRTLDWLQTERKFLSEQLREKGYRVVPSDANFLLVQREDVRIEQLWPKLAEKGIFVRDCRSFAGLDETYFRIAVRAREENRRLLELL</sequence>
<dbReference type="Gene3D" id="3.90.1150.10">
    <property type="entry name" value="Aspartate Aminotransferase, domain 1"/>
    <property type="match status" value="1"/>
</dbReference>
<dbReference type="InterPro" id="IPR005860">
    <property type="entry name" value="CobD"/>
</dbReference>
<dbReference type="PANTHER" id="PTHR42885:SF1">
    <property type="entry name" value="THREONINE-PHOSPHATE DECARBOXYLASE"/>
    <property type="match status" value="1"/>
</dbReference>
<evidence type="ECO:0000256" key="2">
    <source>
        <dbReference type="ARBA" id="ARBA00003444"/>
    </source>
</evidence>